<evidence type="ECO:0000256" key="1">
    <source>
        <dbReference type="SAM" id="MobiDB-lite"/>
    </source>
</evidence>
<sequence length="104" mass="11274">MVRSLGKRRERGLMGERNRGGLDWIAVSGVVQWYSGAVVQWCSGGMVGWCGDYIPGIEQDGDGSPASPPSPHTSTPGGQWIQYVSSPSKRPTEFTPVCFADETR</sequence>
<dbReference type="AlphaFoldDB" id="A0A4S2MU17"/>
<gene>
    <name evidence="2" type="ORF">EX30DRAFT_66860</name>
</gene>
<proteinExistence type="predicted"/>
<reference evidence="2 3" key="1">
    <citation type="submission" date="2019-04" db="EMBL/GenBank/DDBJ databases">
        <title>Comparative genomics and transcriptomics to analyze fruiting body development in filamentous ascomycetes.</title>
        <authorList>
            <consortium name="DOE Joint Genome Institute"/>
            <person name="Lutkenhaus R."/>
            <person name="Traeger S."/>
            <person name="Breuer J."/>
            <person name="Kuo A."/>
            <person name="Lipzen A."/>
            <person name="Pangilinan J."/>
            <person name="Dilworth D."/>
            <person name="Sandor L."/>
            <person name="Poggeler S."/>
            <person name="Barry K."/>
            <person name="Grigoriev I.V."/>
            <person name="Nowrousian M."/>
        </authorList>
    </citation>
    <scope>NUCLEOTIDE SEQUENCE [LARGE SCALE GENOMIC DNA]</scope>
    <source>
        <strain evidence="2 3">CBS 389.68</strain>
    </source>
</reference>
<dbReference type="InParanoid" id="A0A4S2MU17"/>
<name>A0A4S2MU17_9PEZI</name>
<accession>A0A4S2MU17</accession>
<evidence type="ECO:0000313" key="2">
    <source>
        <dbReference type="EMBL" id="TGZ79993.1"/>
    </source>
</evidence>
<evidence type="ECO:0000313" key="3">
    <source>
        <dbReference type="Proteomes" id="UP000298138"/>
    </source>
</evidence>
<protein>
    <submittedName>
        <fullName evidence="2">Uncharacterized protein</fullName>
    </submittedName>
</protein>
<dbReference type="Proteomes" id="UP000298138">
    <property type="component" value="Unassembled WGS sequence"/>
</dbReference>
<dbReference type="EMBL" id="ML220127">
    <property type="protein sequence ID" value="TGZ79993.1"/>
    <property type="molecule type" value="Genomic_DNA"/>
</dbReference>
<feature type="region of interest" description="Disordered" evidence="1">
    <location>
        <begin position="57"/>
        <end position="104"/>
    </location>
</feature>
<organism evidence="2 3">
    <name type="scientific">Ascodesmis nigricans</name>
    <dbReference type="NCBI Taxonomy" id="341454"/>
    <lineage>
        <taxon>Eukaryota</taxon>
        <taxon>Fungi</taxon>
        <taxon>Dikarya</taxon>
        <taxon>Ascomycota</taxon>
        <taxon>Pezizomycotina</taxon>
        <taxon>Pezizomycetes</taxon>
        <taxon>Pezizales</taxon>
        <taxon>Ascodesmidaceae</taxon>
        <taxon>Ascodesmis</taxon>
    </lineage>
</organism>
<keyword evidence="3" id="KW-1185">Reference proteome</keyword>